<dbReference type="EMBL" id="GBXM01063601">
    <property type="protein sequence ID" value="JAH44976.1"/>
    <property type="molecule type" value="Transcribed_RNA"/>
</dbReference>
<accession>A0A0E9SUK2</accession>
<name>A0A0E9SUK2_ANGAN</name>
<reference evidence="1" key="2">
    <citation type="journal article" date="2015" name="Fish Shellfish Immunol.">
        <title>Early steps in the European eel (Anguilla anguilla)-Vibrio vulnificus interaction in the gills: Role of the RtxA13 toxin.</title>
        <authorList>
            <person name="Callol A."/>
            <person name="Pajuelo D."/>
            <person name="Ebbesson L."/>
            <person name="Teles M."/>
            <person name="MacKenzie S."/>
            <person name="Amaro C."/>
        </authorList>
    </citation>
    <scope>NUCLEOTIDE SEQUENCE</scope>
</reference>
<organism evidence="1">
    <name type="scientific">Anguilla anguilla</name>
    <name type="common">European freshwater eel</name>
    <name type="synonym">Muraena anguilla</name>
    <dbReference type="NCBI Taxonomy" id="7936"/>
    <lineage>
        <taxon>Eukaryota</taxon>
        <taxon>Metazoa</taxon>
        <taxon>Chordata</taxon>
        <taxon>Craniata</taxon>
        <taxon>Vertebrata</taxon>
        <taxon>Euteleostomi</taxon>
        <taxon>Actinopterygii</taxon>
        <taxon>Neopterygii</taxon>
        <taxon>Teleostei</taxon>
        <taxon>Anguilliformes</taxon>
        <taxon>Anguillidae</taxon>
        <taxon>Anguilla</taxon>
    </lineage>
</organism>
<protein>
    <submittedName>
        <fullName evidence="1">Uncharacterized protein</fullName>
    </submittedName>
</protein>
<evidence type="ECO:0000313" key="1">
    <source>
        <dbReference type="EMBL" id="JAH44976.1"/>
    </source>
</evidence>
<reference evidence="1" key="1">
    <citation type="submission" date="2014-11" db="EMBL/GenBank/DDBJ databases">
        <authorList>
            <person name="Amaro Gonzalez C."/>
        </authorList>
    </citation>
    <scope>NUCLEOTIDE SEQUENCE</scope>
</reference>
<sequence length="38" mass="4403">MPAQFKSIWFFRFVLAVGQFRRSPLSALPLALLPGRRQ</sequence>
<proteinExistence type="predicted"/>
<dbReference type="AlphaFoldDB" id="A0A0E9SUK2"/>